<feature type="domain" description="Galactofuranosyltransferase GlfT2 N-terminal" evidence="5">
    <location>
        <begin position="7"/>
        <end position="147"/>
    </location>
</feature>
<evidence type="ECO:0000256" key="3">
    <source>
        <dbReference type="ARBA" id="ARBA00022676"/>
    </source>
</evidence>
<dbReference type="Pfam" id="PF19320">
    <property type="entry name" value="GlfT2_domain3"/>
    <property type="match status" value="1"/>
</dbReference>
<keyword evidence="8" id="KW-1185">Reference proteome</keyword>
<dbReference type="STRING" id="1121357.SAMN05661109_01383"/>
<gene>
    <name evidence="7" type="ORF">SAMN05661109_01383</name>
</gene>
<dbReference type="Pfam" id="PF13641">
    <property type="entry name" value="Glyco_tranf_2_3"/>
    <property type="match status" value="1"/>
</dbReference>
<evidence type="ECO:0000313" key="8">
    <source>
        <dbReference type="Proteomes" id="UP000198929"/>
    </source>
</evidence>
<evidence type="ECO:0000259" key="6">
    <source>
        <dbReference type="Pfam" id="PF19320"/>
    </source>
</evidence>
<sequence>MKAVDVLQRVLLPRKGEPHDVRMLYLVEAEQNKQRLKWPDRHQVHIPAGAEVSFQTYFNAFPASYWRRWSQLDEVILTMEITGSATVSVYRSKEDGTRISVTNESVAGDNNRVEIPLPLKNFEDGGWLWFDITAETDVVVDNAAWCAGIAPQAQTMPDGSTVGPFAKEVAVGIPTFNRPRDAVNALHALAEDPKVLEAITHVIMPDQGDQHPADEPDFKEAKEALGDRLTIYPQGNLGGSGGYSRIMYEATEAPYILYMDDDIAIEPDSILRAVQAARYAKSPILVGGQMLNLQDRSQLRTTGEAVNGHDFMWGAAPHAVYDHDFAAYPLGFIGTDQQQSDPKFKDSRALHRRIDVDYNGWWMNLFPRVVAEQLGLPLPLFIKWDDTEYALRAKAAGFPTVTWPGAAIWHMAWADKDDAIDWQAYFHLRNRLIVAAMYHEGGFTGIERSIFKSSMKHMMCMEYSTMAIQIEALKDVLAGPAQLFDILESSLPRIQEIRQQYDDAKVIESAAELPAPTGAPGVPTKNVGGRLGKVKKIPWLLKTIKHLRSKEDRSNWDAPQLNLTAEEARWFTLSRVDSATVSTAGGTGVAFRKRDKELAEDLLKQTRALLGEVKTNWDDLKQQYRAAKPDLVARENWKKIFDEQA</sequence>
<evidence type="ECO:0000259" key="5">
    <source>
        <dbReference type="Pfam" id="PF17994"/>
    </source>
</evidence>
<dbReference type="SUPFAM" id="SSF53448">
    <property type="entry name" value="Nucleotide-diphospho-sugar transferases"/>
    <property type="match status" value="1"/>
</dbReference>
<reference evidence="8" key="1">
    <citation type="submission" date="2016-10" db="EMBL/GenBank/DDBJ databases">
        <authorList>
            <person name="Varghese N."/>
            <person name="Submissions S."/>
        </authorList>
    </citation>
    <scope>NUCLEOTIDE SEQUENCE [LARGE SCALE GENOMIC DNA]</scope>
    <source>
        <strain evidence="8">DSM 20524</strain>
    </source>
</reference>
<keyword evidence="4 7" id="KW-0808">Transferase</keyword>
<dbReference type="AlphaFoldDB" id="A0A1H9TA33"/>
<evidence type="ECO:0000256" key="1">
    <source>
        <dbReference type="ARBA" id="ARBA00004776"/>
    </source>
</evidence>
<dbReference type="InterPro" id="IPR045699">
    <property type="entry name" value="GlfT2_C"/>
</dbReference>
<evidence type="ECO:0000256" key="4">
    <source>
        <dbReference type="ARBA" id="ARBA00022679"/>
    </source>
</evidence>
<organism evidence="7 8">
    <name type="scientific">Corynebacterium cystitidis DSM 20524</name>
    <dbReference type="NCBI Taxonomy" id="1121357"/>
    <lineage>
        <taxon>Bacteria</taxon>
        <taxon>Bacillati</taxon>
        <taxon>Actinomycetota</taxon>
        <taxon>Actinomycetes</taxon>
        <taxon>Mycobacteriales</taxon>
        <taxon>Corynebacteriaceae</taxon>
        <taxon>Corynebacterium</taxon>
    </lineage>
</organism>
<comment type="similarity">
    <text evidence="2">Belongs to the glycosyltransferase 2 family.</text>
</comment>
<protein>
    <submittedName>
        <fullName evidence="7">Galactofuranosylgalactofuranosylrhamnosyl-N-acetylglucosaminyl-diphospho-decaprenol beta-1,5/1,6-galactofuranosyltransferase</fullName>
    </submittedName>
</protein>
<accession>A0A1H9TA33</accession>
<dbReference type="InterPro" id="IPR040492">
    <property type="entry name" value="GlfT2_N"/>
</dbReference>
<comment type="pathway">
    <text evidence="1">Cell wall biogenesis; cell wall polysaccharide biosynthesis.</text>
</comment>
<dbReference type="Proteomes" id="UP000198929">
    <property type="component" value="Unassembled WGS sequence"/>
</dbReference>
<dbReference type="PANTHER" id="PTHR43179:SF12">
    <property type="entry name" value="GALACTOFURANOSYLTRANSFERASE GLFT2"/>
    <property type="match status" value="1"/>
</dbReference>
<dbReference type="RefSeq" id="WP_092258177.1">
    <property type="nucleotide sequence ID" value="NZ_CP047199.1"/>
</dbReference>
<name>A0A1H9TA33_9CORY</name>
<evidence type="ECO:0000256" key="2">
    <source>
        <dbReference type="ARBA" id="ARBA00006739"/>
    </source>
</evidence>
<dbReference type="Pfam" id="PF17994">
    <property type="entry name" value="Glft2_N"/>
    <property type="match status" value="1"/>
</dbReference>
<proteinExistence type="inferred from homology"/>
<dbReference type="Gene3D" id="3.90.550.60">
    <property type="match status" value="1"/>
</dbReference>
<evidence type="ECO:0000313" key="7">
    <source>
        <dbReference type="EMBL" id="SER94115.1"/>
    </source>
</evidence>
<dbReference type="InterPro" id="IPR029044">
    <property type="entry name" value="Nucleotide-diphossugar_trans"/>
</dbReference>
<dbReference type="GO" id="GO:0016757">
    <property type="term" value="F:glycosyltransferase activity"/>
    <property type="evidence" value="ECO:0007669"/>
    <property type="project" value="UniProtKB-KW"/>
</dbReference>
<dbReference type="EMBL" id="FOGQ01000005">
    <property type="protein sequence ID" value="SER94115.1"/>
    <property type="molecule type" value="Genomic_DNA"/>
</dbReference>
<feature type="domain" description="Galactofuranosyltransferase-2 C-terminal" evidence="6">
    <location>
        <begin position="448"/>
        <end position="642"/>
    </location>
</feature>
<keyword evidence="3" id="KW-0328">Glycosyltransferase</keyword>
<dbReference type="PANTHER" id="PTHR43179">
    <property type="entry name" value="RHAMNOSYLTRANSFERASE WBBL"/>
    <property type="match status" value="1"/>
</dbReference>